<comment type="caution">
    <text evidence="2">The sequence shown here is derived from an EMBL/GenBank/DDBJ whole genome shotgun (WGS) entry which is preliminary data.</text>
</comment>
<dbReference type="STRING" id="888268.A0A1E5W679"/>
<evidence type="ECO:0000256" key="1">
    <source>
        <dbReference type="SAM" id="Phobius"/>
    </source>
</evidence>
<keyword evidence="1" id="KW-1133">Transmembrane helix</keyword>
<sequence length="148" mass="16486">MHAQVAAEWVRWIGLLLGAVPLLALAVWHCNDIGHCAAFALKHWRRRPRASLPPGHMGLPFIGESLALLLWHFKLARRPNGFVDAKRRRYSAGAGMYWTYLYGSPTVLVCSPAPNKWELLNPDAEVTYLPHSKLVDGAAMSFSKLKSG</sequence>
<gene>
    <name evidence="2" type="ORF">BAE44_0006169</name>
</gene>
<dbReference type="GO" id="GO:0004497">
    <property type="term" value="F:monooxygenase activity"/>
    <property type="evidence" value="ECO:0007669"/>
    <property type="project" value="InterPro"/>
</dbReference>
<dbReference type="EMBL" id="LWDX02020336">
    <property type="protein sequence ID" value="OEL32810.1"/>
    <property type="molecule type" value="Genomic_DNA"/>
</dbReference>
<evidence type="ECO:0000313" key="2">
    <source>
        <dbReference type="EMBL" id="OEL32810.1"/>
    </source>
</evidence>
<dbReference type="GO" id="GO:0005506">
    <property type="term" value="F:iron ion binding"/>
    <property type="evidence" value="ECO:0007669"/>
    <property type="project" value="InterPro"/>
</dbReference>
<dbReference type="AlphaFoldDB" id="A0A1E5W679"/>
<protein>
    <submittedName>
        <fullName evidence="2">Uncharacterized protein</fullName>
    </submittedName>
</protein>
<reference evidence="2 3" key="1">
    <citation type="submission" date="2016-09" db="EMBL/GenBank/DDBJ databases">
        <title>The draft genome of Dichanthelium oligosanthes: A C3 panicoid grass species.</title>
        <authorList>
            <person name="Studer A.J."/>
            <person name="Schnable J.C."/>
            <person name="Brutnell T.P."/>
        </authorList>
    </citation>
    <scope>NUCLEOTIDE SEQUENCE [LARGE SCALE GENOMIC DNA]</scope>
    <source>
        <strain evidence="3">cv. Kellogg 1175</strain>
        <tissue evidence="2">Leaf</tissue>
    </source>
</reference>
<dbReference type="OrthoDB" id="1372046at2759"/>
<keyword evidence="3" id="KW-1185">Reference proteome</keyword>
<dbReference type="GO" id="GO:0020037">
    <property type="term" value="F:heme binding"/>
    <property type="evidence" value="ECO:0007669"/>
    <property type="project" value="InterPro"/>
</dbReference>
<evidence type="ECO:0000313" key="3">
    <source>
        <dbReference type="Proteomes" id="UP000095767"/>
    </source>
</evidence>
<name>A0A1E5W679_9POAL</name>
<dbReference type="SUPFAM" id="SSF48264">
    <property type="entry name" value="Cytochrome P450"/>
    <property type="match status" value="1"/>
</dbReference>
<accession>A0A1E5W679</accession>
<dbReference type="InterPro" id="IPR036396">
    <property type="entry name" value="Cyt_P450_sf"/>
</dbReference>
<keyword evidence="1" id="KW-0812">Transmembrane</keyword>
<dbReference type="Proteomes" id="UP000095767">
    <property type="component" value="Unassembled WGS sequence"/>
</dbReference>
<proteinExistence type="predicted"/>
<dbReference type="Gene3D" id="1.10.630.10">
    <property type="entry name" value="Cytochrome P450"/>
    <property type="match status" value="1"/>
</dbReference>
<dbReference type="GO" id="GO:0016705">
    <property type="term" value="F:oxidoreductase activity, acting on paired donors, with incorporation or reduction of molecular oxygen"/>
    <property type="evidence" value="ECO:0007669"/>
    <property type="project" value="InterPro"/>
</dbReference>
<feature type="transmembrane region" description="Helical" evidence="1">
    <location>
        <begin position="12"/>
        <end position="31"/>
    </location>
</feature>
<keyword evidence="1" id="KW-0472">Membrane</keyword>
<organism evidence="2 3">
    <name type="scientific">Dichanthelium oligosanthes</name>
    <dbReference type="NCBI Taxonomy" id="888268"/>
    <lineage>
        <taxon>Eukaryota</taxon>
        <taxon>Viridiplantae</taxon>
        <taxon>Streptophyta</taxon>
        <taxon>Embryophyta</taxon>
        <taxon>Tracheophyta</taxon>
        <taxon>Spermatophyta</taxon>
        <taxon>Magnoliopsida</taxon>
        <taxon>Liliopsida</taxon>
        <taxon>Poales</taxon>
        <taxon>Poaceae</taxon>
        <taxon>PACMAD clade</taxon>
        <taxon>Panicoideae</taxon>
        <taxon>Panicodae</taxon>
        <taxon>Paniceae</taxon>
        <taxon>Dichantheliinae</taxon>
        <taxon>Dichanthelium</taxon>
    </lineage>
</organism>